<name>A0A0E9QVR6_ANGAN</name>
<organism evidence="1">
    <name type="scientific">Anguilla anguilla</name>
    <name type="common">European freshwater eel</name>
    <name type="synonym">Muraena anguilla</name>
    <dbReference type="NCBI Taxonomy" id="7936"/>
    <lineage>
        <taxon>Eukaryota</taxon>
        <taxon>Metazoa</taxon>
        <taxon>Chordata</taxon>
        <taxon>Craniata</taxon>
        <taxon>Vertebrata</taxon>
        <taxon>Euteleostomi</taxon>
        <taxon>Actinopterygii</taxon>
        <taxon>Neopterygii</taxon>
        <taxon>Teleostei</taxon>
        <taxon>Anguilliformes</taxon>
        <taxon>Anguillidae</taxon>
        <taxon>Anguilla</taxon>
    </lineage>
</organism>
<reference evidence="1" key="1">
    <citation type="submission" date="2014-11" db="EMBL/GenBank/DDBJ databases">
        <authorList>
            <person name="Amaro Gonzalez C."/>
        </authorList>
    </citation>
    <scope>NUCLEOTIDE SEQUENCE</scope>
</reference>
<reference evidence="1" key="2">
    <citation type="journal article" date="2015" name="Fish Shellfish Immunol.">
        <title>Early steps in the European eel (Anguilla anguilla)-Vibrio vulnificus interaction in the gills: Role of the RtxA13 toxin.</title>
        <authorList>
            <person name="Callol A."/>
            <person name="Pajuelo D."/>
            <person name="Ebbesson L."/>
            <person name="Teles M."/>
            <person name="MacKenzie S."/>
            <person name="Amaro C."/>
        </authorList>
    </citation>
    <scope>NUCLEOTIDE SEQUENCE</scope>
</reference>
<evidence type="ECO:0000313" key="1">
    <source>
        <dbReference type="EMBL" id="JAH20547.1"/>
    </source>
</evidence>
<dbReference type="EMBL" id="GBXM01088030">
    <property type="protein sequence ID" value="JAH20547.1"/>
    <property type="molecule type" value="Transcribed_RNA"/>
</dbReference>
<dbReference type="AlphaFoldDB" id="A0A0E9QVR6"/>
<proteinExistence type="predicted"/>
<sequence>MQKYTEFDLFAVYVLWISLCDCSRLCSAITALYC</sequence>
<accession>A0A0E9QVR6</accession>
<protein>
    <submittedName>
        <fullName evidence="1">Uncharacterized protein</fullName>
    </submittedName>
</protein>